<evidence type="ECO:0000313" key="2">
    <source>
        <dbReference type="Proteomes" id="UP000315700"/>
    </source>
</evidence>
<dbReference type="EMBL" id="CP036271">
    <property type="protein sequence ID" value="QDT54286.1"/>
    <property type="molecule type" value="Genomic_DNA"/>
</dbReference>
<reference evidence="1 2" key="1">
    <citation type="submission" date="2019-02" db="EMBL/GenBank/DDBJ databases">
        <title>Deep-cultivation of Planctomycetes and their phenomic and genomic characterization uncovers novel biology.</title>
        <authorList>
            <person name="Wiegand S."/>
            <person name="Jogler M."/>
            <person name="Boedeker C."/>
            <person name="Pinto D."/>
            <person name="Vollmers J."/>
            <person name="Rivas-Marin E."/>
            <person name="Kohn T."/>
            <person name="Peeters S.H."/>
            <person name="Heuer A."/>
            <person name="Rast P."/>
            <person name="Oberbeckmann S."/>
            <person name="Bunk B."/>
            <person name="Jeske O."/>
            <person name="Meyerdierks A."/>
            <person name="Storesund J.E."/>
            <person name="Kallscheuer N."/>
            <person name="Luecker S."/>
            <person name="Lage O.M."/>
            <person name="Pohl T."/>
            <person name="Merkel B.J."/>
            <person name="Hornburger P."/>
            <person name="Mueller R.-W."/>
            <person name="Bruemmer F."/>
            <person name="Labrenz M."/>
            <person name="Spormann A.M."/>
            <person name="Op den Camp H."/>
            <person name="Overmann J."/>
            <person name="Amann R."/>
            <person name="Jetten M.S.M."/>
            <person name="Mascher T."/>
            <person name="Medema M.H."/>
            <person name="Devos D.P."/>
            <person name="Kaster A.-K."/>
            <person name="Ovreas L."/>
            <person name="Rohde M."/>
            <person name="Galperin M.Y."/>
            <person name="Jogler C."/>
        </authorList>
    </citation>
    <scope>NUCLEOTIDE SEQUENCE [LARGE SCALE GENOMIC DNA]</scope>
    <source>
        <strain evidence="1 2">Pan44</strain>
    </source>
</reference>
<dbReference type="KEGG" id="ccos:Pan44_23140"/>
<dbReference type="RefSeq" id="WP_145030159.1">
    <property type="nucleotide sequence ID" value="NZ_CP036271.1"/>
</dbReference>
<dbReference type="InParanoid" id="A0A517SDS9"/>
<proteinExistence type="predicted"/>
<sequence length="65" mass="7059">MPSFRLADLILRKNGMPSDDASQRELIVFLQNDGYVSRDLQTAFVKLKATGPAGNHSVTGAINIV</sequence>
<keyword evidence="2" id="KW-1185">Reference proteome</keyword>
<gene>
    <name evidence="1" type="ORF">Pan44_23140</name>
</gene>
<evidence type="ECO:0000313" key="1">
    <source>
        <dbReference type="EMBL" id="QDT54286.1"/>
    </source>
</evidence>
<dbReference type="AlphaFoldDB" id="A0A517SDS9"/>
<protein>
    <submittedName>
        <fullName evidence="1">Uncharacterized protein</fullName>
    </submittedName>
</protein>
<accession>A0A517SDS9</accession>
<dbReference type="Proteomes" id="UP000315700">
    <property type="component" value="Chromosome"/>
</dbReference>
<organism evidence="1 2">
    <name type="scientific">Caulifigura coniformis</name>
    <dbReference type="NCBI Taxonomy" id="2527983"/>
    <lineage>
        <taxon>Bacteria</taxon>
        <taxon>Pseudomonadati</taxon>
        <taxon>Planctomycetota</taxon>
        <taxon>Planctomycetia</taxon>
        <taxon>Planctomycetales</taxon>
        <taxon>Planctomycetaceae</taxon>
        <taxon>Caulifigura</taxon>
    </lineage>
</organism>
<name>A0A517SDS9_9PLAN</name>